<keyword evidence="3 5" id="KW-0418">Kinase</keyword>
<dbReference type="InterPro" id="IPR036393">
    <property type="entry name" value="AceGlu_kinase-like_sf"/>
</dbReference>
<dbReference type="Gene3D" id="3.40.1160.10">
    <property type="entry name" value="Acetylglutamate kinase-like"/>
    <property type="match status" value="1"/>
</dbReference>
<dbReference type="PANTHER" id="PTHR30409">
    <property type="entry name" value="CARBAMATE KINASE"/>
    <property type="match status" value="1"/>
</dbReference>
<dbReference type="NCBIfam" id="NF009007">
    <property type="entry name" value="PRK12352.1"/>
    <property type="match status" value="1"/>
</dbReference>
<evidence type="ECO:0000256" key="3">
    <source>
        <dbReference type="ARBA" id="ARBA00022777"/>
    </source>
</evidence>
<dbReference type="GO" id="GO:0005829">
    <property type="term" value="C:cytosol"/>
    <property type="evidence" value="ECO:0007669"/>
    <property type="project" value="TreeGrafter"/>
</dbReference>
<dbReference type="Pfam" id="PF00696">
    <property type="entry name" value="AA_kinase"/>
    <property type="match status" value="1"/>
</dbReference>
<dbReference type="PIRSF" id="PIRSF000723">
    <property type="entry name" value="Carbamate_kin"/>
    <property type="match status" value="1"/>
</dbReference>
<dbReference type="GeneID" id="83056727"/>
<evidence type="ECO:0000313" key="8">
    <source>
        <dbReference type="Proteomes" id="UP000093044"/>
    </source>
</evidence>
<dbReference type="FunFam" id="3.40.1160.10:FF:000007">
    <property type="entry name" value="Carbamate kinase"/>
    <property type="match status" value="1"/>
</dbReference>
<protein>
    <recommendedName>
        <fullName evidence="4 5">Carbamate kinase</fullName>
    </recommendedName>
</protein>
<keyword evidence="8" id="KW-1185">Reference proteome</keyword>
<dbReference type="GO" id="GO:0008804">
    <property type="term" value="F:carbamate kinase activity"/>
    <property type="evidence" value="ECO:0007669"/>
    <property type="project" value="UniProtKB-UniRule"/>
</dbReference>
<dbReference type="PRINTS" id="PR01469">
    <property type="entry name" value="CARBMTKINASE"/>
</dbReference>
<evidence type="ECO:0000256" key="4">
    <source>
        <dbReference type="NCBIfam" id="TIGR00746"/>
    </source>
</evidence>
<accession>A0A1B2I297</accession>
<dbReference type="SUPFAM" id="SSF53633">
    <property type="entry name" value="Carbamate kinase-like"/>
    <property type="match status" value="1"/>
</dbReference>
<dbReference type="InterPro" id="IPR001048">
    <property type="entry name" value="Asp/Glu/Uridylate_kinase"/>
</dbReference>
<evidence type="ECO:0000256" key="5">
    <source>
        <dbReference type="PIRNR" id="PIRNR000723"/>
    </source>
</evidence>
<evidence type="ECO:0000256" key="2">
    <source>
        <dbReference type="ARBA" id="ARBA00022679"/>
    </source>
</evidence>
<dbReference type="PANTHER" id="PTHR30409:SF1">
    <property type="entry name" value="CARBAMATE KINASE-RELATED"/>
    <property type="match status" value="1"/>
</dbReference>
<organism evidence="7 8">
    <name type="scientific">Cloacibacillus porcorum</name>
    <dbReference type="NCBI Taxonomy" id="1197717"/>
    <lineage>
        <taxon>Bacteria</taxon>
        <taxon>Thermotogati</taxon>
        <taxon>Synergistota</taxon>
        <taxon>Synergistia</taxon>
        <taxon>Synergistales</taxon>
        <taxon>Synergistaceae</taxon>
        <taxon>Cloacibacillus</taxon>
    </lineage>
</organism>
<dbReference type="Proteomes" id="UP000093044">
    <property type="component" value="Chromosome"/>
</dbReference>
<evidence type="ECO:0000313" key="7">
    <source>
        <dbReference type="EMBL" id="ANZ44067.1"/>
    </source>
</evidence>
<dbReference type="EMBL" id="CP016757">
    <property type="protein sequence ID" value="ANZ44067.1"/>
    <property type="molecule type" value="Genomic_DNA"/>
</dbReference>
<keyword evidence="2 5" id="KW-0808">Transferase</keyword>
<dbReference type="OrthoDB" id="9766717at2"/>
<sequence length="331" mass="35620">MIPHSIATNDNPSKATKVVIALGGNALMEAGTPPTAEEQLKVVKKTCENLADISCSGYEMAVVHGNGPQVGRLVLQQEIAAASQPDQLPAIPFDCCGAMTEGYIGYQIQQSLRDALRNRNRNVPVVTLVTQVIVDESDPAFEKPTKPIGRFYSAEEAEKVAKEKGWTMKEDSGRGWRRVVPSPKPKRIVELDSVKRLWDSTIVVTAGGGGIPVIENMDGSLTGVAAVIDKDLAAERLAEDMETDILLILTEVENVYVNFGKPDQKALSHITVAEAIKYMEEGQFGSGSMEPKVMAAIKFARRFPGKKAIITSLAKAIDALENGAGTVITMA</sequence>
<dbReference type="NCBIfam" id="TIGR00746">
    <property type="entry name" value="arcC"/>
    <property type="match status" value="1"/>
</dbReference>
<dbReference type="RefSeq" id="WP_066742722.1">
    <property type="nucleotide sequence ID" value="NZ_CAUFKJ010000013.1"/>
</dbReference>
<evidence type="ECO:0000256" key="1">
    <source>
        <dbReference type="ARBA" id="ARBA00011066"/>
    </source>
</evidence>
<dbReference type="CDD" id="cd04235">
    <property type="entry name" value="AAK_CK"/>
    <property type="match status" value="1"/>
</dbReference>
<name>A0A1B2I297_9BACT</name>
<dbReference type="STRING" id="1197717.BED41_02530"/>
<evidence type="ECO:0000259" key="6">
    <source>
        <dbReference type="Pfam" id="PF00696"/>
    </source>
</evidence>
<comment type="similarity">
    <text evidence="1 5">Belongs to the carbamate kinase family.</text>
</comment>
<gene>
    <name evidence="7" type="ORF">BED41_02530</name>
</gene>
<dbReference type="AlphaFoldDB" id="A0A1B2I297"/>
<dbReference type="InterPro" id="IPR003964">
    <property type="entry name" value="Carb_kinase"/>
</dbReference>
<proteinExistence type="inferred from homology"/>
<reference evidence="7" key="1">
    <citation type="submission" date="2016-08" db="EMBL/GenBank/DDBJ databases">
        <title>Complete genome of Cloacibacillus porcorum.</title>
        <authorList>
            <person name="Looft T."/>
            <person name="Bayles D.O."/>
            <person name="Alt D.P."/>
        </authorList>
    </citation>
    <scope>NUCLEOTIDE SEQUENCE [LARGE SCALE GENOMIC DNA]</scope>
    <source>
        <strain evidence="7">CL-84</strain>
    </source>
</reference>
<dbReference type="KEGG" id="cpor:BED41_02530"/>
<feature type="domain" description="Aspartate/glutamate/uridylate kinase" evidence="6">
    <location>
        <begin position="17"/>
        <end position="311"/>
    </location>
</feature>
<dbReference type="GO" id="GO:0019546">
    <property type="term" value="P:L-arginine deiminase pathway"/>
    <property type="evidence" value="ECO:0007669"/>
    <property type="project" value="TreeGrafter"/>
</dbReference>